<evidence type="ECO:0000259" key="7">
    <source>
        <dbReference type="PROSITE" id="PS50600"/>
    </source>
</evidence>
<dbReference type="Gene3D" id="3.40.395.10">
    <property type="entry name" value="Adenoviral Proteinase, Chain A"/>
    <property type="match status" value="1"/>
</dbReference>
<dbReference type="InterPro" id="IPR038765">
    <property type="entry name" value="Papain-like_cys_pep_sf"/>
</dbReference>
<feature type="region of interest" description="Disordered" evidence="6">
    <location>
        <begin position="82"/>
        <end position="142"/>
    </location>
</feature>
<dbReference type="GeneID" id="63802257"/>
<dbReference type="InterPro" id="IPR051947">
    <property type="entry name" value="Sentrin-specific_protease"/>
</dbReference>
<dbReference type="InterPro" id="IPR003653">
    <property type="entry name" value="Peptidase_C48_C"/>
</dbReference>
<dbReference type="EMBL" id="MCFD01000009">
    <property type="protein sequence ID" value="ORX68588.1"/>
    <property type="molecule type" value="Genomic_DNA"/>
</dbReference>
<evidence type="ECO:0000256" key="4">
    <source>
        <dbReference type="ARBA" id="ARBA00022786"/>
    </source>
</evidence>
<organism evidence="8 9">
    <name type="scientific">Linderina pennispora</name>
    <dbReference type="NCBI Taxonomy" id="61395"/>
    <lineage>
        <taxon>Eukaryota</taxon>
        <taxon>Fungi</taxon>
        <taxon>Fungi incertae sedis</taxon>
        <taxon>Zoopagomycota</taxon>
        <taxon>Kickxellomycotina</taxon>
        <taxon>Kickxellomycetes</taxon>
        <taxon>Kickxellales</taxon>
        <taxon>Kickxellaceae</taxon>
        <taxon>Linderina</taxon>
    </lineage>
</organism>
<dbReference type="PROSITE" id="PS50600">
    <property type="entry name" value="ULP_PROTEASE"/>
    <property type="match status" value="1"/>
</dbReference>
<name>A0A1Y1W5B9_9FUNG</name>
<evidence type="ECO:0000256" key="1">
    <source>
        <dbReference type="ARBA" id="ARBA00005234"/>
    </source>
</evidence>
<evidence type="ECO:0000256" key="3">
    <source>
        <dbReference type="ARBA" id="ARBA00022670"/>
    </source>
</evidence>
<feature type="compositionally biased region" description="Acidic residues" evidence="6">
    <location>
        <begin position="113"/>
        <end position="125"/>
    </location>
</feature>
<keyword evidence="2" id="KW-0597">Phosphoprotein</keyword>
<sequence length="317" mass="35080">MIFMCWQSQSKADAGVIERIAKVFDAQHAIGTHDLSVYIAVAEELTKAYSIDLISSSEDEQGEKISAGASFRKPGLASALGPASDSAAANRRPFTSGTITGSWQQAPAKDSCCGDDDSGDDSDDEWGVKRSTRLRDSKQHPGCQARPVLGGPFVTHVSAQAAVKPDASDDIVVHKREFSTTDYTLKFEYPLGERKATSVMGSDISRLYRGEFLNDTIMEFYMRYISEDIRRNNPVLHSECFFFNTFFFKKLSSQRSRAAAGSVVRENNPVAALHGQLKRWIGSVDLLAKKYIFVPINENLHWYLAIITNPGPAAWPR</sequence>
<proteinExistence type="inferred from homology"/>
<dbReference type="GO" id="GO:0005737">
    <property type="term" value="C:cytoplasm"/>
    <property type="evidence" value="ECO:0007669"/>
    <property type="project" value="TreeGrafter"/>
</dbReference>
<dbReference type="STRING" id="61395.A0A1Y1W5B9"/>
<dbReference type="AlphaFoldDB" id="A0A1Y1W5B9"/>
<dbReference type="Pfam" id="PF02902">
    <property type="entry name" value="Peptidase_C48"/>
    <property type="match status" value="1"/>
</dbReference>
<dbReference type="RefSeq" id="XP_040742370.1">
    <property type="nucleotide sequence ID" value="XM_040885609.1"/>
</dbReference>
<dbReference type="PANTHER" id="PTHR46896">
    <property type="entry name" value="SENTRIN-SPECIFIC PROTEASE"/>
    <property type="match status" value="1"/>
</dbReference>
<dbReference type="GO" id="GO:0005634">
    <property type="term" value="C:nucleus"/>
    <property type="evidence" value="ECO:0007669"/>
    <property type="project" value="TreeGrafter"/>
</dbReference>
<dbReference type="Proteomes" id="UP000193922">
    <property type="component" value="Unassembled WGS sequence"/>
</dbReference>
<feature type="domain" description="Ubiquitin-like protease family profile" evidence="7">
    <location>
        <begin position="197"/>
        <end position="317"/>
    </location>
</feature>
<dbReference type="GO" id="GO:0070139">
    <property type="term" value="F:SUMO-specific endopeptidase activity"/>
    <property type="evidence" value="ECO:0007669"/>
    <property type="project" value="TreeGrafter"/>
</dbReference>
<comment type="caution">
    <text evidence="8">The sequence shown here is derived from an EMBL/GenBank/DDBJ whole genome shotgun (WGS) entry which is preliminary data.</text>
</comment>
<dbReference type="GO" id="GO:0016926">
    <property type="term" value="P:protein desumoylation"/>
    <property type="evidence" value="ECO:0007669"/>
    <property type="project" value="TreeGrafter"/>
</dbReference>
<keyword evidence="3" id="KW-0645">Protease</keyword>
<protein>
    <submittedName>
        <fullName evidence="8">Cysteine proteinase</fullName>
    </submittedName>
</protein>
<evidence type="ECO:0000256" key="5">
    <source>
        <dbReference type="ARBA" id="ARBA00022801"/>
    </source>
</evidence>
<evidence type="ECO:0000256" key="2">
    <source>
        <dbReference type="ARBA" id="ARBA00022553"/>
    </source>
</evidence>
<keyword evidence="5" id="KW-0378">Hydrolase</keyword>
<feature type="compositionally biased region" description="Polar residues" evidence="6">
    <location>
        <begin position="93"/>
        <end position="105"/>
    </location>
</feature>
<keyword evidence="9" id="KW-1185">Reference proteome</keyword>
<comment type="similarity">
    <text evidence="1">Belongs to the peptidase C48 family.</text>
</comment>
<evidence type="ECO:0000256" key="6">
    <source>
        <dbReference type="SAM" id="MobiDB-lite"/>
    </source>
</evidence>
<reference evidence="8 9" key="1">
    <citation type="submission" date="2016-07" db="EMBL/GenBank/DDBJ databases">
        <title>Pervasive Adenine N6-methylation of Active Genes in Fungi.</title>
        <authorList>
            <consortium name="DOE Joint Genome Institute"/>
            <person name="Mondo S.J."/>
            <person name="Dannebaum R.O."/>
            <person name="Kuo R.C."/>
            <person name="Labutti K."/>
            <person name="Haridas S."/>
            <person name="Kuo A."/>
            <person name="Salamov A."/>
            <person name="Ahrendt S.R."/>
            <person name="Lipzen A."/>
            <person name="Sullivan W."/>
            <person name="Andreopoulos W.B."/>
            <person name="Clum A."/>
            <person name="Lindquist E."/>
            <person name="Daum C."/>
            <person name="Ramamoorthy G.K."/>
            <person name="Gryganskyi A."/>
            <person name="Culley D."/>
            <person name="Magnuson J.K."/>
            <person name="James T.Y."/>
            <person name="O'Malley M.A."/>
            <person name="Stajich J.E."/>
            <person name="Spatafora J.W."/>
            <person name="Visel A."/>
            <person name="Grigoriev I.V."/>
        </authorList>
    </citation>
    <scope>NUCLEOTIDE SEQUENCE [LARGE SCALE GENOMIC DNA]</scope>
    <source>
        <strain evidence="8 9">ATCC 12442</strain>
    </source>
</reference>
<evidence type="ECO:0000313" key="9">
    <source>
        <dbReference type="Proteomes" id="UP000193922"/>
    </source>
</evidence>
<dbReference type="OrthoDB" id="442460at2759"/>
<accession>A0A1Y1W5B9</accession>
<keyword evidence="4" id="KW-0833">Ubl conjugation pathway</keyword>
<dbReference type="PANTHER" id="PTHR46896:SF3">
    <property type="entry name" value="FI06413P-RELATED"/>
    <property type="match status" value="1"/>
</dbReference>
<dbReference type="GO" id="GO:0006508">
    <property type="term" value="P:proteolysis"/>
    <property type="evidence" value="ECO:0007669"/>
    <property type="project" value="UniProtKB-KW"/>
</dbReference>
<evidence type="ECO:0000313" key="8">
    <source>
        <dbReference type="EMBL" id="ORX68588.1"/>
    </source>
</evidence>
<gene>
    <name evidence="8" type="ORF">DL89DRAFT_258456</name>
</gene>
<dbReference type="SUPFAM" id="SSF54001">
    <property type="entry name" value="Cysteine proteinases"/>
    <property type="match status" value="1"/>
</dbReference>